<name>A0A8H7F807_AGABI</name>
<proteinExistence type="predicted"/>
<dbReference type="PROSITE" id="PS00518">
    <property type="entry name" value="ZF_RING_1"/>
    <property type="match status" value="1"/>
</dbReference>
<dbReference type="PANTHER" id="PTHR14134:SF2">
    <property type="entry name" value="E3 UBIQUITIN-PROTEIN LIGASE RAD18"/>
    <property type="match status" value="1"/>
</dbReference>
<dbReference type="Gene3D" id="3.30.40.10">
    <property type="entry name" value="Zinc/RING finger domain, C3HC4 (zinc finger)"/>
    <property type="match status" value="1"/>
</dbReference>
<feature type="region of interest" description="Disordered" evidence="5">
    <location>
        <begin position="1"/>
        <end position="71"/>
    </location>
</feature>
<dbReference type="GO" id="GO:0097505">
    <property type="term" value="C:Rad6-Rad18 complex"/>
    <property type="evidence" value="ECO:0007669"/>
    <property type="project" value="TreeGrafter"/>
</dbReference>
<protein>
    <recommendedName>
        <fullName evidence="6">RING-type domain-containing protein</fullName>
    </recommendedName>
</protein>
<evidence type="ECO:0000256" key="5">
    <source>
        <dbReference type="SAM" id="MobiDB-lite"/>
    </source>
</evidence>
<feature type="domain" description="RING-type" evidence="6">
    <location>
        <begin position="156"/>
        <end position="245"/>
    </location>
</feature>
<dbReference type="InterPro" id="IPR039577">
    <property type="entry name" value="Rad18"/>
</dbReference>
<dbReference type="InterPro" id="IPR001841">
    <property type="entry name" value="Znf_RING"/>
</dbReference>
<dbReference type="GO" id="GO:0003697">
    <property type="term" value="F:single-stranded DNA binding"/>
    <property type="evidence" value="ECO:0007669"/>
    <property type="project" value="InterPro"/>
</dbReference>
<dbReference type="PROSITE" id="PS50089">
    <property type="entry name" value="ZF_RING_2"/>
    <property type="match status" value="1"/>
</dbReference>
<evidence type="ECO:0000256" key="2">
    <source>
        <dbReference type="ARBA" id="ARBA00022771"/>
    </source>
</evidence>
<dbReference type="GO" id="GO:0006301">
    <property type="term" value="P:DNA damage tolerance"/>
    <property type="evidence" value="ECO:0007669"/>
    <property type="project" value="InterPro"/>
</dbReference>
<dbReference type="InterPro" id="IPR027370">
    <property type="entry name" value="Znf-RING_euk"/>
</dbReference>
<dbReference type="SUPFAM" id="SSF57850">
    <property type="entry name" value="RING/U-box"/>
    <property type="match status" value="1"/>
</dbReference>
<feature type="compositionally biased region" description="Polar residues" evidence="5">
    <location>
        <begin position="49"/>
        <end position="67"/>
    </location>
</feature>
<evidence type="ECO:0000256" key="1">
    <source>
        <dbReference type="ARBA" id="ARBA00022723"/>
    </source>
</evidence>
<dbReference type="Pfam" id="PF13445">
    <property type="entry name" value="zf-RING_UBOX"/>
    <property type="match status" value="1"/>
</dbReference>
<dbReference type="OMA" id="ICTLKMW"/>
<dbReference type="EMBL" id="JABXXO010000003">
    <property type="protein sequence ID" value="KAF7782408.1"/>
    <property type="molecule type" value="Genomic_DNA"/>
</dbReference>
<keyword evidence="1" id="KW-0479">Metal-binding</keyword>
<dbReference type="GO" id="GO:0008270">
    <property type="term" value="F:zinc ion binding"/>
    <property type="evidence" value="ECO:0007669"/>
    <property type="project" value="UniProtKB-KW"/>
</dbReference>
<keyword evidence="2 4" id="KW-0863">Zinc-finger</keyword>
<reference evidence="7 8" key="1">
    <citation type="journal article" name="Sci. Rep.">
        <title>Telomere-to-telomere assembled and centromere annotated genomes of the two main subspecies of the button mushroom Agaricus bisporus reveal especially polymorphic chromosome ends.</title>
        <authorList>
            <person name="Sonnenberg A.S.M."/>
            <person name="Sedaghat-Telgerd N."/>
            <person name="Lavrijssen B."/>
            <person name="Ohm R.A."/>
            <person name="Hendrickx P.M."/>
            <person name="Scholtmeijer K."/>
            <person name="Baars J.J.P."/>
            <person name="van Peer A."/>
        </authorList>
    </citation>
    <scope>NUCLEOTIDE SEQUENCE [LARGE SCALE GENOMIC DNA]</scope>
    <source>
        <strain evidence="7 8">H119_p4</strain>
    </source>
</reference>
<dbReference type="GO" id="GO:0061630">
    <property type="term" value="F:ubiquitin protein ligase activity"/>
    <property type="evidence" value="ECO:0007669"/>
    <property type="project" value="InterPro"/>
</dbReference>
<comment type="caution">
    <text evidence="7">The sequence shown here is derived from an EMBL/GenBank/DDBJ whole genome shotgun (WGS) entry which is preliminary data.</text>
</comment>
<dbReference type="GO" id="GO:0005634">
    <property type="term" value="C:nucleus"/>
    <property type="evidence" value="ECO:0007669"/>
    <property type="project" value="TreeGrafter"/>
</dbReference>
<dbReference type="Proteomes" id="UP000629468">
    <property type="component" value="Unassembled WGS sequence"/>
</dbReference>
<dbReference type="SMART" id="SM00184">
    <property type="entry name" value="RING"/>
    <property type="match status" value="1"/>
</dbReference>
<accession>A0A8H7F807</accession>
<sequence length="303" mass="34304">MPRASSPPATHRQRTKFSPIPSKPTSRHQHSPSLILELSSDDSALSPLHSPTKSPSQQRPKNTSNNARIIPSSDVIEISSDDDDGPPSQASIVADLRKQVSKLKQENERYGKECIVLKQALARSYAELKEANASKLESADGKLVLELSKLEDTISCEICTNRLYTPYLLPGCGHTFCLSCLRDWFGMTHAQFLQTNPHWNPNAQNQNILRIRSLLRPEYLVHPQIQHEMLHIQQPQPQFTCPTCRKRVYQRPVEVYALKSLIRMSLSANEAEKAKIPPDTTVVEKRRGRLVVVDPWDGFFPRE</sequence>
<evidence type="ECO:0000256" key="3">
    <source>
        <dbReference type="ARBA" id="ARBA00022833"/>
    </source>
</evidence>
<keyword evidence="3" id="KW-0862">Zinc</keyword>
<dbReference type="PANTHER" id="PTHR14134">
    <property type="entry name" value="E3 UBIQUITIN-PROTEIN LIGASE RAD18"/>
    <property type="match status" value="1"/>
</dbReference>
<dbReference type="AlphaFoldDB" id="A0A8H7F807"/>
<evidence type="ECO:0000259" key="6">
    <source>
        <dbReference type="PROSITE" id="PS50089"/>
    </source>
</evidence>
<dbReference type="InterPro" id="IPR013083">
    <property type="entry name" value="Znf_RING/FYVE/PHD"/>
</dbReference>
<gene>
    <name evidence="7" type="ORF">Agabi119p4_1784</name>
</gene>
<evidence type="ECO:0000313" key="7">
    <source>
        <dbReference type="EMBL" id="KAF7782408.1"/>
    </source>
</evidence>
<organism evidence="7 8">
    <name type="scientific">Agaricus bisporus var. burnettii</name>
    <dbReference type="NCBI Taxonomy" id="192524"/>
    <lineage>
        <taxon>Eukaryota</taxon>
        <taxon>Fungi</taxon>
        <taxon>Dikarya</taxon>
        <taxon>Basidiomycota</taxon>
        <taxon>Agaricomycotina</taxon>
        <taxon>Agaricomycetes</taxon>
        <taxon>Agaricomycetidae</taxon>
        <taxon>Agaricales</taxon>
        <taxon>Agaricineae</taxon>
        <taxon>Agaricaceae</taxon>
        <taxon>Agaricus</taxon>
    </lineage>
</organism>
<evidence type="ECO:0000313" key="8">
    <source>
        <dbReference type="Proteomes" id="UP000629468"/>
    </source>
</evidence>
<evidence type="ECO:0000256" key="4">
    <source>
        <dbReference type="PROSITE-ProRule" id="PRU00175"/>
    </source>
</evidence>
<dbReference type="GO" id="GO:0006513">
    <property type="term" value="P:protein monoubiquitination"/>
    <property type="evidence" value="ECO:0007669"/>
    <property type="project" value="InterPro"/>
</dbReference>
<dbReference type="InterPro" id="IPR017907">
    <property type="entry name" value="Znf_RING_CS"/>
</dbReference>